<name>A0A382JF02_9ZZZZ</name>
<gene>
    <name evidence="1" type="ORF">METZ01_LOCUS263758</name>
</gene>
<sequence length="28" mass="3002">MTPDLIRISESHLCSEGEGKGIKKAMIG</sequence>
<dbReference type="EMBL" id="UINC01074061">
    <property type="protein sequence ID" value="SVC10904.1"/>
    <property type="molecule type" value="Genomic_DNA"/>
</dbReference>
<reference evidence="1" key="1">
    <citation type="submission" date="2018-05" db="EMBL/GenBank/DDBJ databases">
        <authorList>
            <person name="Lanie J.A."/>
            <person name="Ng W.-L."/>
            <person name="Kazmierczak K.M."/>
            <person name="Andrzejewski T.M."/>
            <person name="Davidsen T.M."/>
            <person name="Wayne K.J."/>
            <person name="Tettelin H."/>
            <person name="Glass J.I."/>
            <person name="Rusch D."/>
            <person name="Podicherti R."/>
            <person name="Tsui H.-C.T."/>
            <person name="Winkler M.E."/>
        </authorList>
    </citation>
    <scope>NUCLEOTIDE SEQUENCE</scope>
</reference>
<accession>A0A382JF02</accession>
<proteinExistence type="predicted"/>
<organism evidence="1">
    <name type="scientific">marine metagenome</name>
    <dbReference type="NCBI Taxonomy" id="408172"/>
    <lineage>
        <taxon>unclassified sequences</taxon>
        <taxon>metagenomes</taxon>
        <taxon>ecological metagenomes</taxon>
    </lineage>
</organism>
<dbReference type="AlphaFoldDB" id="A0A382JF02"/>
<evidence type="ECO:0000313" key="1">
    <source>
        <dbReference type="EMBL" id="SVC10904.1"/>
    </source>
</evidence>
<protein>
    <submittedName>
        <fullName evidence="1">Uncharacterized protein</fullName>
    </submittedName>
</protein>